<keyword evidence="2" id="KW-1185">Reference proteome</keyword>
<proteinExistence type="predicted"/>
<evidence type="ECO:0000313" key="1">
    <source>
        <dbReference type="EMBL" id="SHK19428.1"/>
    </source>
</evidence>
<dbReference type="OrthoDB" id="1954175at2"/>
<accession>A0A1M6QGX0</accession>
<gene>
    <name evidence="1" type="ORF">SAMN02745912_02574</name>
</gene>
<name>A0A1M6QGX0_PARC5</name>
<dbReference type="RefSeq" id="WP_073150725.1">
    <property type="nucleotide sequence ID" value="NZ_FRAG01000034.1"/>
</dbReference>
<protein>
    <submittedName>
        <fullName evidence="1">Uncharacterized protein</fullName>
    </submittedName>
</protein>
<dbReference type="Proteomes" id="UP000184465">
    <property type="component" value="Unassembled WGS sequence"/>
</dbReference>
<dbReference type="EMBL" id="FRAG01000034">
    <property type="protein sequence ID" value="SHK19428.1"/>
    <property type="molecule type" value="Genomic_DNA"/>
</dbReference>
<evidence type="ECO:0000313" key="2">
    <source>
        <dbReference type="Proteomes" id="UP000184465"/>
    </source>
</evidence>
<reference evidence="1 2" key="1">
    <citation type="submission" date="2016-11" db="EMBL/GenBank/DDBJ databases">
        <authorList>
            <person name="Jaros S."/>
            <person name="Januszkiewicz K."/>
            <person name="Wedrychowicz H."/>
        </authorList>
    </citation>
    <scope>NUCLEOTIDE SEQUENCE [LARGE SCALE GENOMIC DNA]</scope>
    <source>
        <strain evidence="1 2">DSM 15212</strain>
    </source>
</reference>
<sequence>MKKRYLLIIVIIFIISLIFIKCSNETNEIDKPSIELDAKIPENQSFKDCTNSENFNYKAKIILNDIMKYENKISLRYNIDIESINNNTYKNVMVTSFIDENVLELLAVRTRTSFGSNSEENIIIDNKDNKGLVIGLTTWLNKGLSEENLINKVKNPIKLKVTWDGGEEYVYIPKEKIEVIYKDSEQ</sequence>
<organism evidence="1 2">
    <name type="scientific">Paramaledivibacter caminithermalis (strain DSM 15212 / CIP 107654 / DViRD3)</name>
    <name type="common">Clostridium caminithermale</name>
    <dbReference type="NCBI Taxonomy" id="1121301"/>
    <lineage>
        <taxon>Bacteria</taxon>
        <taxon>Bacillati</taxon>
        <taxon>Bacillota</taxon>
        <taxon>Clostridia</taxon>
        <taxon>Peptostreptococcales</taxon>
        <taxon>Caminicellaceae</taxon>
        <taxon>Paramaledivibacter</taxon>
    </lineage>
</organism>
<dbReference type="AlphaFoldDB" id="A0A1M6QGX0"/>